<feature type="domain" description="RDRP core" evidence="3">
    <location>
        <begin position="124"/>
        <end position="282"/>
    </location>
</feature>
<dbReference type="GO" id="GO:0031380">
    <property type="term" value="C:nuclear RNA-directed RNA polymerase complex"/>
    <property type="evidence" value="ECO:0007669"/>
    <property type="project" value="TreeGrafter"/>
</dbReference>
<dbReference type="GeneID" id="18933281"/>
<sequence length="1048" mass="118409">MSSRKSTRREYTIVTDHPSFPDIDWIRTYEIFRACSTMRREPPAVIDPSWISCNPADICSLVTEAAKAEDPNLKFPNPAQMAKTLRHALEERLDDAMEFSEFVQQNIEYSLNVNIEGAEKKKLVIELCPPKACKSNALNRTYGAEKFLVVTLSEKVLRELESESVNTSPHASFFTQPWRIGNRVYHTVLRKAAKIYMVHINQSDSPDWSALANFMNGILDISLNKNLSEAKWVSRGSLLLSATLPTIDIPPENIRRVPDVMSNSLLVSPDFMNTIADALGLTYLPWEIPHTEGRDSPLIQLWEDHRIFETTACFSFKAYCYNRVDREFKLVEESMALCRQLCQVVPGKVGKAEIMTDGAAALSRVAALHISSVKGLRPTFLPSVYQGRIGFAKAAVNQVLASRKIPNSVFEELVDEALKSCVHAFETSDPMKLVHALSNESSISAYRKRRVVTQDGSNGIDHDPTINRTFGKTLPLESRISDQTSDKLQQFSLQPTDILEYLICLLEAGFSASNRLVVEKLRWVKTHKLLQMRRLSIPISLSCYVYAIPDPDSTGTRHGILARHALIWRSPCAAPIDIQKVRLVANEQLQRLYFDVLVCSTRGGRAVLSLLSGGDYDGDQVAVTWDKRLVDPFQNADPDAYDEIKEKDWFDSKLAGSIGDSLLEPYRRNPERFVKKAQEILIDELFTPSSFSAYSGRCHYILGADNDLTLTMGWIYVTCLDAAKKGLVLKKTKDYEIVQRYQKELAKLGVELEKNGYAPTPFFQKSLARNEKKCIKPYKRPESISSEPYVLEVVYETVTAGSDRYTHNNKSYDDATHGRRALDTDDDLRRLFSDQKKSFDKPHPKPGHLAAWGAAGVWNGVLKQMQREIADLQKEHAKMTAKMQIQQENDQTIQEEEHYVPEMGKQKMLLMRPILNNYHLRLSWKNAYNESEAEKQFFAQVGPVSESEENAFHQGKEGYLNGLGPDGYALLKASCAASNSNAEGYFPYDVAFREAQASVKNTYGHSGFRLPGIEHESLSPWTLESISHYAMLSKRILYNKRAATMAEV</sequence>
<keyword evidence="1" id="KW-0808">Transferase</keyword>
<dbReference type="HOGENOM" id="CLU_275585_0_0_1"/>
<organism evidence="5">
    <name type="scientific">Melampsora larici-populina (strain 98AG31 / pathotype 3-4-7)</name>
    <name type="common">Poplar leaf rust fungus</name>
    <dbReference type="NCBI Taxonomy" id="747676"/>
    <lineage>
        <taxon>Eukaryota</taxon>
        <taxon>Fungi</taxon>
        <taxon>Dikarya</taxon>
        <taxon>Basidiomycota</taxon>
        <taxon>Pucciniomycotina</taxon>
        <taxon>Pucciniomycetes</taxon>
        <taxon>Pucciniales</taxon>
        <taxon>Melampsoraceae</taxon>
        <taxon>Melampsora</taxon>
    </lineage>
</organism>
<dbReference type="Pfam" id="PF05183">
    <property type="entry name" value="RdRP"/>
    <property type="match status" value="2"/>
</dbReference>
<dbReference type="Proteomes" id="UP000001072">
    <property type="component" value="Unassembled WGS sequence"/>
</dbReference>
<dbReference type="KEGG" id="mlr:MELLADRAFT_79506"/>
<comment type="catalytic activity">
    <reaction evidence="1">
        <text>RNA(n) + a ribonucleoside 5'-triphosphate = RNA(n+1) + diphosphate</text>
        <dbReference type="Rhea" id="RHEA:21248"/>
        <dbReference type="Rhea" id="RHEA-COMP:14527"/>
        <dbReference type="Rhea" id="RHEA-COMP:17342"/>
        <dbReference type="ChEBI" id="CHEBI:33019"/>
        <dbReference type="ChEBI" id="CHEBI:61557"/>
        <dbReference type="ChEBI" id="CHEBI:140395"/>
        <dbReference type="EC" id="2.7.7.48"/>
    </reaction>
</comment>
<dbReference type="OrthoDB" id="10055769at2759"/>
<dbReference type="eggNOG" id="KOG0988">
    <property type="taxonomic scope" value="Eukaryota"/>
</dbReference>
<evidence type="ECO:0000259" key="3">
    <source>
        <dbReference type="Pfam" id="PF05183"/>
    </source>
</evidence>
<evidence type="ECO:0000313" key="5">
    <source>
        <dbReference type="Proteomes" id="UP000001072"/>
    </source>
</evidence>
<comment type="similarity">
    <text evidence="1">Belongs to the RdRP family.</text>
</comment>
<dbReference type="GO" id="GO:0003968">
    <property type="term" value="F:RNA-directed RNA polymerase activity"/>
    <property type="evidence" value="ECO:0007669"/>
    <property type="project" value="UniProtKB-KW"/>
</dbReference>
<dbReference type="InterPro" id="IPR057596">
    <property type="entry name" value="RDRP_core"/>
</dbReference>
<dbReference type="VEuPathDB" id="FungiDB:MELLADRAFT_79506"/>
<protein>
    <recommendedName>
        <fullName evidence="1">RNA-dependent RNA polymerase</fullName>
        <ecNumber evidence="1">2.7.7.48</ecNumber>
    </recommendedName>
</protein>
<dbReference type="EC" id="2.7.7.48" evidence="1"/>
<reference evidence="5" key="1">
    <citation type="journal article" date="2011" name="Proc. Natl. Acad. Sci. U.S.A.">
        <title>Obligate biotrophy features unraveled by the genomic analysis of rust fungi.</title>
        <authorList>
            <person name="Duplessis S."/>
            <person name="Cuomo C.A."/>
            <person name="Lin Y.-C."/>
            <person name="Aerts A."/>
            <person name="Tisserant E."/>
            <person name="Veneault-Fourrey C."/>
            <person name="Joly D.L."/>
            <person name="Hacquard S."/>
            <person name="Amselem J."/>
            <person name="Cantarel B.L."/>
            <person name="Chiu R."/>
            <person name="Coutinho P.M."/>
            <person name="Feau N."/>
            <person name="Field M."/>
            <person name="Frey P."/>
            <person name="Gelhaye E."/>
            <person name="Goldberg J."/>
            <person name="Grabherr M.G."/>
            <person name="Kodira C.D."/>
            <person name="Kohler A."/>
            <person name="Kuees U."/>
            <person name="Lindquist E.A."/>
            <person name="Lucas S.M."/>
            <person name="Mago R."/>
            <person name="Mauceli E."/>
            <person name="Morin E."/>
            <person name="Murat C."/>
            <person name="Pangilinan J.L."/>
            <person name="Park R."/>
            <person name="Pearson M."/>
            <person name="Quesneville H."/>
            <person name="Rouhier N."/>
            <person name="Sakthikumar S."/>
            <person name="Salamov A.A."/>
            <person name="Schmutz J."/>
            <person name="Selles B."/>
            <person name="Shapiro H."/>
            <person name="Tanguay P."/>
            <person name="Tuskan G.A."/>
            <person name="Henrissat B."/>
            <person name="Van de Peer Y."/>
            <person name="Rouze P."/>
            <person name="Ellis J.G."/>
            <person name="Dodds P.N."/>
            <person name="Schein J.E."/>
            <person name="Zhong S."/>
            <person name="Hamelin R.C."/>
            <person name="Grigoriev I.V."/>
            <person name="Szabo L.J."/>
            <person name="Martin F."/>
        </authorList>
    </citation>
    <scope>NUCLEOTIDE SEQUENCE [LARGE SCALE GENOMIC DNA]</scope>
    <source>
        <strain evidence="5">98AG31 / pathotype 3-4-7</strain>
    </source>
</reference>
<feature type="domain" description="RDRP core" evidence="3">
    <location>
        <begin position="399"/>
        <end position="730"/>
    </location>
</feature>
<keyword evidence="1" id="KW-0694">RNA-binding</keyword>
<dbReference type="InterPro" id="IPR007855">
    <property type="entry name" value="RDRP"/>
</dbReference>
<feature type="coiled-coil region" evidence="2">
    <location>
        <begin position="862"/>
        <end position="889"/>
    </location>
</feature>
<keyword evidence="1" id="KW-0548">Nucleotidyltransferase</keyword>
<dbReference type="RefSeq" id="XP_007417419.1">
    <property type="nucleotide sequence ID" value="XM_007417357.1"/>
</dbReference>
<name>F4S7V6_MELLP</name>
<keyword evidence="1" id="KW-0696">RNA-directed RNA polymerase</keyword>
<proteinExistence type="inferred from homology"/>
<gene>
    <name evidence="4" type="ORF">MELLADRAFT_79506</name>
</gene>
<keyword evidence="2" id="KW-0175">Coiled coil</keyword>
<dbReference type="GO" id="GO:0030422">
    <property type="term" value="P:siRNA processing"/>
    <property type="evidence" value="ECO:0007669"/>
    <property type="project" value="TreeGrafter"/>
</dbReference>
<accession>F4S7V6</accession>
<keyword evidence="5" id="KW-1185">Reference proteome</keyword>
<dbReference type="PANTHER" id="PTHR23079:SF55">
    <property type="entry name" value="RNA-DIRECTED RNA POLYMERASE"/>
    <property type="match status" value="1"/>
</dbReference>
<dbReference type="PANTHER" id="PTHR23079">
    <property type="entry name" value="RNA-DEPENDENT RNA POLYMERASE"/>
    <property type="match status" value="1"/>
</dbReference>
<evidence type="ECO:0000256" key="2">
    <source>
        <dbReference type="SAM" id="Coils"/>
    </source>
</evidence>
<evidence type="ECO:0000256" key="1">
    <source>
        <dbReference type="RuleBase" id="RU363098"/>
    </source>
</evidence>
<dbReference type="AlphaFoldDB" id="F4S7V6"/>
<dbReference type="InParanoid" id="F4S7V6"/>
<evidence type="ECO:0000313" key="4">
    <source>
        <dbReference type="EMBL" id="EGF99278.1"/>
    </source>
</evidence>
<dbReference type="GO" id="GO:0003723">
    <property type="term" value="F:RNA binding"/>
    <property type="evidence" value="ECO:0007669"/>
    <property type="project" value="UniProtKB-KW"/>
</dbReference>
<dbReference type="EMBL" id="GL883161">
    <property type="protein sequence ID" value="EGF99278.1"/>
    <property type="molecule type" value="Genomic_DNA"/>
</dbReference>